<keyword evidence="2" id="KW-1133">Transmembrane helix</keyword>
<proteinExistence type="predicted"/>
<name>A0ABW4IDZ6_9SPHI</name>
<feature type="coiled-coil region" evidence="1">
    <location>
        <begin position="69"/>
        <end position="99"/>
    </location>
</feature>
<evidence type="ECO:0000313" key="3">
    <source>
        <dbReference type="EMBL" id="MFD1630212.1"/>
    </source>
</evidence>
<dbReference type="InterPro" id="IPR045755">
    <property type="entry name" value="FtsL-like"/>
</dbReference>
<keyword evidence="1" id="KW-0175">Coiled coil</keyword>
<dbReference type="RefSeq" id="WP_379662589.1">
    <property type="nucleotide sequence ID" value="NZ_JBHUDG010000015.1"/>
</dbReference>
<dbReference type="Pfam" id="PF19579">
    <property type="entry name" value="FtsL_2"/>
    <property type="match status" value="1"/>
</dbReference>
<evidence type="ECO:0000313" key="4">
    <source>
        <dbReference type="Proteomes" id="UP001597118"/>
    </source>
</evidence>
<gene>
    <name evidence="3" type="ORF">ACFSAH_10005</name>
</gene>
<reference evidence="4" key="1">
    <citation type="journal article" date="2019" name="Int. J. Syst. Evol. Microbiol.">
        <title>The Global Catalogue of Microorganisms (GCM) 10K type strain sequencing project: providing services to taxonomists for standard genome sequencing and annotation.</title>
        <authorList>
            <consortium name="The Broad Institute Genomics Platform"/>
            <consortium name="The Broad Institute Genome Sequencing Center for Infectious Disease"/>
            <person name="Wu L."/>
            <person name="Ma J."/>
        </authorList>
    </citation>
    <scope>NUCLEOTIDE SEQUENCE [LARGE SCALE GENOMIC DNA]</scope>
    <source>
        <strain evidence="4">CCUG 53762</strain>
    </source>
</reference>
<evidence type="ECO:0000256" key="1">
    <source>
        <dbReference type="SAM" id="Coils"/>
    </source>
</evidence>
<comment type="caution">
    <text evidence="3">The sequence shown here is derived from an EMBL/GenBank/DDBJ whole genome shotgun (WGS) entry which is preliminary data.</text>
</comment>
<sequence>MVNKIKIPLEEEPLADVQQEKVEEAGKSPAMSAFFAFVTKGVVSKEAVTEALPFVLFLAFLGMIYIGNRHNAENNIRKIDKLNKEVKELSWDFKTLKADLMFRSKQTEVVKKVDSVLGLKVPVEPPIKIKIGQNEYKN</sequence>
<keyword evidence="2" id="KW-0472">Membrane</keyword>
<organism evidence="3 4">
    <name type="scientific">Pseudopedobacter beijingensis</name>
    <dbReference type="NCBI Taxonomy" id="1207056"/>
    <lineage>
        <taxon>Bacteria</taxon>
        <taxon>Pseudomonadati</taxon>
        <taxon>Bacteroidota</taxon>
        <taxon>Sphingobacteriia</taxon>
        <taxon>Sphingobacteriales</taxon>
        <taxon>Sphingobacteriaceae</taxon>
        <taxon>Pseudopedobacter</taxon>
    </lineage>
</organism>
<dbReference type="Proteomes" id="UP001597118">
    <property type="component" value="Unassembled WGS sequence"/>
</dbReference>
<keyword evidence="4" id="KW-1185">Reference proteome</keyword>
<accession>A0ABW4IDZ6</accession>
<keyword evidence="2" id="KW-0812">Transmembrane</keyword>
<evidence type="ECO:0000256" key="2">
    <source>
        <dbReference type="SAM" id="Phobius"/>
    </source>
</evidence>
<feature type="transmembrane region" description="Helical" evidence="2">
    <location>
        <begin position="51"/>
        <end position="68"/>
    </location>
</feature>
<protein>
    <submittedName>
        <fullName evidence="3">FtsL-like putative cell division protein</fullName>
    </submittedName>
</protein>
<dbReference type="EMBL" id="JBHUDG010000015">
    <property type="protein sequence ID" value="MFD1630212.1"/>
    <property type="molecule type" value="Genomic_DNA"/>
</dbReference>